<dbReference type="Proteomes" id="UP001607302">
    <property type="component" value="Unassembled WGS sequence"/>
</dbReference>
<keyword evidence="2" id="KW-1185">Reference proteome</keyword>
<evidence type="ECO:0000313" key="1">
    <source>
        <dbReference type="EMBL" id="KAL2715201.1"/>
    </source>
</evidence>
<gene>
    <name evidence="1" type="ORF">V1478_014899</name>
</gene>
<comment type="caution">
    <text evidence="1">The sequence shown here is derived from an EMBL/GenBank/DDBJ whole genome shotgun (WGS) entry which is preliminary data.</text>
</comment>
<name>A0ABD2A3K4_VESSQ</name>
<sequence length="135" mass="14365">MGGGGVVAAIVVGEGKGGGGGGGGGRRGGGGGNGGGGQRWWCILAFHVCFHLNGNRVHNKKRVVAKADCIVTKEKNKGKLKLLMVHTNVSTQINSEINTINRTENNSMIGNLLIRRNSSKRISSYMYKFNQKQII</sequence>
<accession>A0ABD2A3K4</accession>
<dbReference type="AlphaFoldDB" id="A0ABD2A3K4"/>
<protein>
    <submittedName>
        <fullName evidence="1">Uncharacterized protein</fullName>
    </submittedName>
</protein>
<proteinExistence type="predicted"/>
<reference evidence="1 2" key="1">
    <citation type="journal article" date="2024" name="Ann. Entomol. Soc. Am.">
        <title>Genomic analyses of the southern and eastern yellowjacket wasps (Hymenoptera: Vespidae) reveal evolutionary signatures of social life.</title>
        <authorList>
            <person name="Catto M.A."/>
            <person name="Caine P.B."/>
            <person name="Orr S.E."/>
            <person name="Hunt B.G."/>
            <person name="Goodisman M.A.D."/>
        </authorList>
    </citation>
    <scope>NUCLEOTIDE SEQUENCE [LARGE SCALE GENOMIC DNA]</scope>
    <source>
        <strain evidence="1">233</strain>
        <tissue evidence="1">Head and thorax</tissue>
    </source>
</reference>
<dbReference type="EMBL" id="JAUDFV010000155">
    <property type="protein sequence ID" value="KAL2715201.1"/>
    <property type="molecule type" value="Genomic_DNA"/>
</dbReference>
<evidence type="ECO:0000313" key="2">
    <source>
        <dbReference type="Proteomes" id="UP001607302"/>
    </source>
</evidence>
<organism evidence="1 2">
    <name type="scientific">Vespula squamosa</name>
    <name type="common">Southern yellow jacket</name>
    <name type="synonym">Wasp</name>
    <dbReference type="NCBI Taxonomy" id="30214"/>
    <lineage>
        <taxon>Eukaryota</taxon>
        <taxon>Metazoa</taxon>
        <taxon>Ecdysozoa</taxon>
        <taxon>Arthropoda</taxon>
        <taxon>Hexapoda</taxon>
        <taxon>Insecta</taxon>
        <taxon>Pterygota</taxon>
        <taxon>Neoptera</taxon>
        <taxon>Endopterygota</taxon>
        <taxon>Hymenoptera</taxon>
        <taxon>Apocrita</taxon>
        <taxon>Aculeata</taxon>
        <taxon>Vespoidea</taxon>
        <taxon>Vespidae</taxon>
        <taxon>Vespinae</taxon>
        <taxon>Vespula</taxon>
    </lineage>
</organism>